<dbReference type="InterPro" id="IPR002110">
    <property type="entry name" value="Ankyrin_rpt"/>
</dbReference>
<evidence type="ECO:0000256" key="2">
    <source>
        <dbReference type="ARBA" id="ARBA00023043"/>
    </source>
</evidence>
<sequence length="245" mass="27061">MEGCSNFDAKGVNATDELDDGSSSWVAACQEGDLAIVKQFMVKGQSVAAMNAGLRHAAGAGKAEIVSYLLPRGAIVDGSDAKGFPPLFFAEKVVIWGSARCWSEMRLKRPRNQMKEVPRVIYFLDKVKNVDYKNSLGTTALIAASSHGKANVVSYLLSQGARIDETDAIGYTPLYVAAQFGHLKVCQQLFVKGSDPLSKLKHWTVFWPTYVLFEAVLYVPSMFLSWLPLYMLVKTIIVLYMMFVI</sequence>
<evidence type="ECO:0000256" key="1">
    <source>
        <dbReference type="ARBA" id="ARBA00022737"/>
    </source>
</evidence>
<dbReference type="SMART" id="SM00248">
    <property type="entry name" value="ANK"/>
    <property type="match status" value="3"/>
</dbReference>
<feature type="repeat" description="ANK" evidence="3">
    <location>
        <begin position="136"/>
        <end position="168"/>
    </location>
</feature>
<dbReference type="PROSITE" id="PS50088">
    <property type="entry name" value="ANK_REPEAT"/>
    <property type="match status" value="2"/>
</dbReference>
<protein>
    <submittedName>
        <fullName evidence="6">ANK_REP_REGION domain-containing protein</fullName>
    </submittedName>
</protein>
<feature type="repeat" description="ANK" evidence="3">
    <location>
        <begin position="169"/>
        <end position="195"/>
    </location>
</feature>
<keyword evidence="2 3" id="KW-0040">ANK repeat</keyword>
<keyword evidence="1" id="KW-0677">Repeat</keyword>
<dbReference type="PROSITE" id="PS50297">
    <property type="entry name" value="ANK_REP_REGION"/>
    <property type="match status" value="2"/>
</dbReference>
<dbReference type="SUPFAM" id="SSF48403">
    <property type="entry name" value="Ankyrin repeat"/>
    <property type="match status" value="1"/>
</dbReference>
<reference evidence="6" key="2">
    <citation type="submission" date="2016-06" db="UniProtKB">
        <authorList>
            <consortium name="WormBaseParasite"/>
        </authorList>
    </citation>
    <scope>IDENTIFICATION</scope>
</reference>
<evidence type="ECO:0000313" key="5">
    <source>
        <dbReference type="Proteomes" id="UP000050741"/>
    </source>
</evidence>
<feature type="transmembrane region" description="Helical" evidence="4">
    <location>
        <begin position="226"/>
        <end position="244"/>
    </location>
</feature>
<organism evidence="5 6">
    <name type="scientific">Globodera pallida</name>
    <name type="common">Potato cyst nematode worm</name>
    <name type="synonym">Heterodera pallida</name>
    <dbReference type="NCBI Taxonomy" id="36090"/>
    <lineage>
        <taxon>Eukaryota</taxon>
        <taxon>Metazoa</taxon>
        <taxon>Ecdysozoa</taxon>
        <taxon>Nematoda</taxon>
        <taxon>Chromadorea</taxon>
        <taxon>Rhabditida</taxon>
        <taxon>Tylenchina</taxon>
        <taxon>Tylenchomorpha</taxon>
        <taxon>Tylenchoidea</taxon>
        <taxon>Heteroderidae</taxon>
        <taxon>Heteroderinae</taxon>
        <taxon>Globodera</taxon>
    </lineage>
</organism>
<dbReference type="WBParaSite" id="GPLIN_001088100">
    <property type="protein sequence ID" value="GPLIN_001088100"/>
    <property type="gene ID" value="GPLIN_001088100"/>
</dbReference>
<dbReference type="InterPro" id="IPR036770">
    <property type="entry name" value="Ankyrin_rpt-contain_sf"/>
</dbReference>
<keyword evidence="4" id="KW-0472">Membrane</keyword>
<accession>A0A183CDC7</accession>
<evidence type="ECO:0000313" key="6">
    <source>
        <dbReference type="WBParaSite" id="GPLIN_001088100"/>
    </source>
</evidence>
<dbReference type="Proteomes" id="UP000050741">
    <property type="component" value="Unassembled WGS sequence"/>
</dbReference>
<dbReference type="Gene3D" id="1.25.40.20">
    <property type="entry name" value="Ankyrin repeat-containing domain"/>
    <property type="match status" value="2"/>
</dbReference>
<evidence type="ECO:0000256" key="3">
    <source>
        <dbReference type="PROSITE-ProRule" id="PRU00023"/>
    </source>
</evidence>
<dbReference type="PANTHER" id="PTHR24188:SF29">
    <property type="entry name" value="GH09064P"/>
    <property type="match status" value="1"/>
</dbReference>
<dbReference type="PANTHER" id="PTHR24188">
    <property type="entry name" value="ANKYRIN REPEAT PROTEIN"/>
    <property type="match status" value="1"/>
</dbReference>
<dbReference type="Pfam" id="PF12796">
    <property type="entry name" value="Ank_2"/>
    <property type="match status" value="1"/>
</dbReference>
<keyword evidence="5" id="KW-1185">Reference proteome</keyword>
<keyword evidence="4" id="KW-0812">Transmembrane</keyword>
<name>A0A183CDC7_GLOPA</name>
<proteinExistence type="predicted"/>
<reference evidence="5" key="1">
    <citation type="submission" date="2014-05" db="EMBL/GenBank/DDBJ databases">
        <title>The genome and life-stage specific transcriptomes of Globodera pallida elucidate key aspects of plant parasitism by a cyst nematode.</title>
        <authorList>
            <person name="Cotton J.A."/>
            <person name="Lilley C.J."/>
            <person name="Jones L.M."/>
            <person name="Kikuchi T."/>
            <person name="Reid A.J."/>
            <person name="Thorpe P."/>
            <person name="Tsai I.J."/>
            <person name="Beasley H."/>
            <person name="Blok V."/>
            <person name="Cock P.J.A."/>
            <person name="Van den Akker S.E."/>
            <person name="Holroyd N."/>
            <person name="Hunt M."/>
            <person name="Mantelin S."/>
            <person name="Naghra H."/>
            <person name="Pain A."/>
            <person name="Palomares-Rius J.E."/>
            <person name="Zarowiecki M."/>
            <person name="Berriman M."/>
            <person name="Jones J.T."/>
            <person name="Urwin P.E."/>
        </authorList>
    </citation>
    <scope>NUCLEOTIDE SEQUENCE [LARGE SCALE GENOMIC DNA]</scope>
    <source>
        <strain evidence="5">Lindley</strain>
    </source>
</reference>
<keyword evidence="4" id="KW-1133">Transmembrane helix</keyword>
<dbReference type="AlphaFoldDB" id="A0A183CDC7"/>
<evidence type="ECO:0000256" key="4">
    <source>
        <dbReference type="SAM" id="Phobius"/>
    </source>
</evidence>